<dbReference type="Proteomes" id="UP000828251">
    <property type="component" value="Unassembled WGS sequence"/>
</dbReference>
<accession>A0A9D3WK68</accession>
<gene>
    <name evidence="2" type="ORF">J1N35_001487</name>
</gene>
<keyword evidence="1" id="KW-0175">Coiled coil</keyword>
<protein>
    <submittedName>
        <fullName evidence="2">Uncharacterized protein</fullName>
    </submittedName>
</protein>
<evidence type="ECO:0000313" key="3">
    <source>
        <dbReference type="Proteomes" id="UP000828251"/>
    </source>
</evidence>
<organism evidence="2 3">
    <name type="scientific">Gossypium stocksii</name>
    <dbReference type="NCBI Taxonomy" id="47602"/>
    <lineage>
        <taxon>Eukaryota</taxon>
        <taxon>Viridiplantae</taxon>
        <taxon>Streptophyta</taxon>
        <taxon>Embryophyta</taxon>
        <taxon>Tracheophyta</taxon>
        <taxon>Spermatophyta</taxon>
        <taxon>Magnoliopsida</taxon>
        <taxon>eudicotyledons</taxon>
        <taxon>Gunneridae</taxon>
        <taxon>Pentapetalae</taxon>
        <taxon>rosids</taxon>
        <taxon>malvids</taxon>
        <taxon>Malvales</taxon>
        <taxon>Malvaceae</taxon>
        <taxon>Malvoideae</taxon>
        <taxon>Gossypium</taxon>
    </lineage>
</organism>
<comment type="caution">
    <text evidence="2">The sequence shown here is derived from an EMBL/GenBank/DDBJ whole genome shotgun (WGS) entry which is preliminary data.</text>
</comment>
<proteinExistence type="predicted"/>
<dbReference type="OrthoDB" id="10513618at2759"/>
<name>A0A9D3WK68_9ROSI</name>
<evidence type="ECO:0000256" key="1">
    <source>
        <dbReference type="SAM" id="Coils"/>
    </source>
</evidence>
<dbReference type="EMBL" id="JAIQCV010000001">
    <property type="protein sequence ID" value="KAH1130109.1"/>
    <property type="molecule type" value="Genomic_DNA"/>
</dbReference>
<dbReference type="AlphaFoldDB" id="A0A9D3WK68"/>
<evidence type="ECO:0000313" key="2">
    <source>
        <dbReference type="EMBL" id="KAH1130109.1"/>
    </source>
</evidence>
<keyword evidence="3" id="KW-1185">Reference proteome</keyword>
<sequence length="162" mass="18676">MGDVTEKLKVVKECTLELDSMEKQLKEVVLDSLSSNVEAMQRVLNSTANNLTMRDDALRAMVMASNEETKTTRKALNIRIDELEGELVVYRAIVDKWVIDATLNCELDVPKLKKFEGEKSKSGMDNFFWEIEQYSHVMGIKDNDTKVNTTARYFIDFALLWW</sequence>
<feature type="coiled-coil region" evidence="1">
    <location>
        <begin position="11"/>
        <end position="86"/>
    </location>
</feature>
<reference evidence="2 3" key="1">
    <citation type="journal article" date="2021" name="Plant Biotechnol. J.">
        <title>Multi-omics assisted identification of the key and species-specific regulatory components of drought-tolerant mechanisms in Gossypium stocksii.</title>
        <authorList>
            <person name="Yu D."/>
            <person name="Ke L."/>
            <person name="Zhang D."/>
            <person name="Wu Y."/>
            <person name="Sun Y."/>
            <person name="Mei J."/>
            <person name="Sun J."/>
            <person name="Sun Y."/>
        </authorList>
    </citation>
    <scope>NUCLEOTIDE SEQUENCE [LARGE SCALE GENOMIC DNA]</scope>
    <source>
        <strain evidence="3">cv. E1</strain>
        <tissue evidence="2">Leaf</tissue>
    </source>
</reference>